<comment type="caution">
    <text evidence="3">The sequence shown here is derived from an EMBL/GenBank/DDBJ whole genome shotgun (WGS) entry which is preliminary data.</text>
</comment>
<dbReference type="RefSeq" id="WP_344455395.1">
    <property type="nucleotide sequence ID" value="NZ_BAAATZ010000029.1"/>
</dbReference>
<evidence type="ECO:0000259" key="2">
    <source>
        <dbReference type="Pfam" id="PF11716"/>
    </source>
</evidence>
<organism evidence="3 4">
    <name type="scientific">Actinocorallia aurantiaca</name>
    <dbReference type="NCBI Taxonomy" id="46204"/>
    <lineage>
        <taxon>Bacteria</taxon>
        <taxon>Bacillati</taxon>
        <taxon>Actinomycetota</taxon>
        <taxon>Actinomycetes</taxon>
        <taxon>Streptosporangiales</taxon>
        <taxon>Thermomonosporaceae</taxon>
        <taxon>Actinocorallia</taxon>
    </lineage>
</organism>
<dbReference type="GO" id="GO:0016853">
    <property type="term" value="F:isomerase activity"/>
    <property type="evidence" value="ECO:0007669"/>
    <property type="project" value="UniProtKB-KW"/>
</dbReference>
<dbReference type="InterPro" id="IPR024344">
    <property type="entry name" value="MDMPI_metal-binding"/>
</dbReference>
<sequence length="238" mass="25669">MTDLPDLKAETEALAALLEGADPSLPVPTCPEWTLADLAAHVGNGLLWAAALVRTGTPPPQPDQPAPADPGPWLRRAAALLDEAVASDPDAPVWTFLGPRSARFWTRRMRNDLLVHRADASLALGRDFRAEPSDAADALSEGLDLITASATSGLSPALTPLRGQGVLKFTATDTPDVWTVRRAPEAVTWSARDEPADVTITGTARDLLLVFSRRASPERLQVRGQEELLRHWLEHSAF</sequence>
<dbReference type="InterPro" id="IPR034660">
    <property type="entry name" value="DinB/YfiT-like"/>
</dbReference>
<dbReference type="PANTHER" id="PTHR40758">
    <property type="entry name" value="CONSERVED PROTEIN"/>
    <property type="match status" value="1"/>
</dbReference>
<dbReference type="Pfam" id="PF07398">
    <property type="entry name" value="MDMPI_C"/>
    <property type="match status" value="1"/>
</dbReference>
<evidence type="ECO:0000313" key="4">
    <source>
        <dbReference type="Proteomes" id="UP001501842"/>
    </source>
</evidence>
<evidence type="ECO:0000259" key="1">
    <source>
        <dbReference type="Pfam" id="PF07398"/>
    </source>
</evidence>
<accession>A0ABN3UQZ3</accession>
<dbReference type="Proteomes" id="UP001501842">
    <property type="component" value="Unassembled WGS sequence"/>
</dbReference>
<reference evidence="3 4" key="1">
    <citation type="journal article" date="2019" name="Int. J. Syst. Evol. Microbiol.">
        <title>The Global Catalogue of Microorganisms (GCM) 10K type strain sequencing project: providing services to taxonomists for standard genome sequencing and annotation.</title>
        <authorList>
            <consortium name="The Broad Institute Genomics Platform"/>
            <consortium name="The Broad Institute Genome Sequencing Center for Infectious Disease"/>
            <person name="Wu L."/>
            <person name="Ma J."/>
        </authorList>
    </citation>
    <scope>NUCLEOTIDE SEQUENCE [LARGE SCALE GENOMIC DNA]</scope>
    <source>
        <strain evidence="3 4">JCM 8201</strain>
    </source>
</reference>
<dbReference type="PANTHER" id="PTHR40758:SF1">
    <property type="entry name" value="CONSERVED PROTEIN"/>
    <property type="match status" value="1"/>
</dbReference>
<feature type="domain" description="MDMPI C-terminal" evidence="1">
    <location>
        <begin position="135"/>
        <end position="229"/>
    </location>
</feature>
<dbReference type="EMBL" id="BAAATZ010000029">
    <property type="protein sequence ID" value="GAA2735419.1"/>
    <property type="molecule type" value="Genomic_DNA"/>
</dbReference>
<dbReference type="SUPFAM" id="SSF109854">
    <property type="entry name" value="DinB/YfiT-like putative metalloenzymes"/>
    <property type="match status" value="1"/>
</dbReference>
<name>A0ABN3UQZ3_9ACTN</name>
<protein>
    <submittedName>
        <fullName evidence="3">Maleylpyruvate isomerase family mycothiol-dependent enzyme</fullName>
    </submittedName>
</protein>
<dbReference type="SUPFAM" id="SSF55718">
    <property type="entry name" value="SCP-like"/>
    <property type="match status" value="1"/>
</dbReference>
<dbReference type="InterPro" id="IPR036527">
    <property type="entry name" value="SCP2_sterol-bd_dom_sf"/>
</dbReference>
<evidence type="ECO:0000313" key="3">
    <source>
        <dbReference type="EMBL" id="GAA2735419.1"/>
    </source>
</evidence>
<feature type="domain" description="Mycothiol-dependent maleylpyruvate isomerase metal-binding" evidence="2">
    <location>
        <begin position="7"/>
        <end position="120"/>
    </location>
</feature>
<keyword evidence="4" id="KW-1185">Reference proteome</keyword>
<dbReference type="NCBIfam" id="TIGR03083">
    <property type="entry name" value="maleylpyruvate isomerase family mycothiol-dependent enzyme"/>
    <property type="match status" value="1"/>
</dbReference>
<dbReference type="InterPro" id="IPR017517">
    <property type="entry name" value="Maleyloyr_isom"/>
</dbReference>
<dbReference type="Pfam" id="PF11716">
    <property type="entry name" value="MDMPI_N"/>
    <property type="match status" value="1"/>
</dbReference>
<dbReference type="InterPro" id="IPR010872">
    <property type="entry name" value="MDMPI_C-term_domain"/>
</dbReference>
<proteinExistence type="predicted"/>
<keyword evidence="3" id="KW-0413">Isomerase</keyword>
<gene>
    <name evidence="3" type="ORF">GCM10010439_60200</name>
</gene>